<comment type="caution">
    <text evidence="9">The sequence shown here is derived from an EMBL/GenBank/DDBJ whole genome shotgun (WGS) entry which is preliminary data.</text>
</comment>
<feature type="region of interest" description="Disordered" evidence="8">
    <location>
        <begin position="1"/>
        <end position="35"/>
    </location>
</feature>
<gene>
    <name evidence="9" type="ORF">Plil01_001790600</name>
</gene>
<evidence type="ECO:0000313" key="9">
    <source>
        <dbReference type="EMBL" id="GMF65205.1"/>
    </source>
</evidence>
<feature type="compositionally biased region" description="Basic residues" evidence="8">
    <location>
        <begin position="10"/>
        <end position="25"/>
    </location>
</feature>
<dbReference type="EC" id="2.5.1.78" evidence="3 7"/>
<evidence type="ECO:0000256" key="7">
    <source>
        <dbReference type="RuleBase" id="RU003795"/>
    </source>
</evidence>
<evidence type="ECO:0000256" key="5">
    <source>
        <dbReference type="ARBA" id="ARBA00022679"/>
    </source>
</evidence>
<evidence type="ECO:0000256" key="4">
    <source>
        <dbReference type="ARBA" id="ARBA00022619"/>
    </source>
</evidence>
<dbReference type="InterPro" id="IPR034964">
    <property type="entry name" value="LS"/>
</dbReference>
<dbReference type="GO" id="GO:0009231">
    <property type="term" value="P:riboflavin biosynthetic process"/>
    <property type="evidence" value="ECO:0007669"/>
    <property type="project" value="UniProtKB-KW"/>
</dbReference>
<sequence>MAERNSNARNPRRNRRHHHQRHQHQGNKPDQAASKRYAGVPKSVMIEEPGVEATAAMDGSGLQVGVISTIDHFAVVDALSTACCSELLLKGVESHNLHIAQVALPTELPFVTRQLICAAPEPLDAVIVIGCLVEEDSLPMAAVAHAVANAMMLIGSETMTPVVYGILNCKRMVQARQCAGLTPNGRNFGAEWAQTAITMARQGRCSDKI</sequence>
<evidence type="ECO:0000256" key="6">
    <source>
        <dbReference type="ARBA" id="ARBA00048785"/>
    </source>
</evidence>
<accession>A0A9W7D8L3</accession>
<organism evidence="9 10">
    <name type="scientific">Phytophthora lilii</name>
    <dbReference type="NCBI Taxonomy" id="2077276"/>
    <lineage>
        <taxon>Eukaryota</taxon>
        <taxon>Sar</taxon>
        <taxon>Stramenopiles</taxon>
        <taxon>Oomycota</taxon>
        <taxon>Peronosporomycetes</taxon>
        <taxon>Peronosporales</taxon>
        <taxon>Peronosporaceae</taxon>
        <taxon>Phytophthora</taxon>
    </lineage>
</organism>
<keyword evidence="4 7" id="KW-0686">Riboflavin biosynthesis</keyword>
<dbReference type="InterPro" id="IPR002180">
    <property type="entry name" value="LS/RS"/>
</dbReference>
<keyword evidence="10" id="KW-1185">Reference proteome</keyword>
<evidence type="ECO:0000256" key="8">
    <source>
        <dbReference type="SAM" id="MobiDB-lite"/>
    </source>
</evidence>
<dbReference type="OrthoDB" id="126863at2759"/>
<name>A0A9W7D8L3_9STRA</name>
<evidence type="ECO:0000256" key="3">
    <source>
        <dbReference type="ARBA" id="ARBA00012664"/>
    </source>
</evidence>
<comment type="similarity">
    <text evidence="2 7">Belongs to the DMRL synthase family.</text>
</comment>
<dbReference type="Pfam" id="PF00885">
    <property type="entry name" value="DMRL_synthase"/>
    <property type="match status" value="1"/>
</dbReference>
<proteinExistence type="inferred from homology"/>
<dbReference type="Proteomes" id="UP001165083">
    <property type="component" value="Unassembled WGS sequence"/>
</dbReference>
<dbReference type="EMBL" id="BSXW01012452">
    <property type="protein sequence ID" value="GMF65205.1"/>
    <property type="molecule type" value="Genomic_DNA"/>
</dbReference>
<comment type="catalytic activity">
    <reaction evidence="6 7">
        <text>(2S)-2-hydroxy-3-oxobutyl phosphate + 5-amino-6-(D-ribitylamino)uracil = 6,7-dimethyl-8-(1-D-ribityl)lumazine + phosphate + 2 H2O + H(+)</text>
        <dbReference type="Rhea" id="RHEA:26152"/>
        <dbReference type="ChEBI" id="CHEBI:15377"/>
        <dbReference type="ChEBI" id="CHEBI:15378"/>
        <dbReference type="ChEBI" id="CHEBI:15934"/>
        <dbReference type="ChEBI" id="CHEBI:43474"/>
        <dbReference type="ChEBI" id="CHEBI:58201"/>
        <dbReference type="ChEBI" id="CHEBI:58830"/>
        <dbReference type="EC" id="2.5.1.78"/>
    </reaction>
</comment>
<comment type="function">
    <text evidence="7">Catalyzes the formation of 6,7-dimethyl-8-ribityllumazine by condensation of 5-amino-6-(D-ribitylamino)uracil with 3,4-dihydroxy-2-butanone 4-phosphate. This is the penultimate step in the biosynthesis of riboflavin.</text>
</comment>
<dbReference type="AlphaFoldDB" id="A0A9W7D8L3"/>
<comment type="pathway">
    <text evidence="1 7">Cofactor biosynthesis; riboflavin biosynthesis; riboflavin from 2-hydroxy-3-oxobutyl phosphate and 5-amino-6-(D-ribitylamino)uracil: step 1/2.</text>
</comment>
<dbReference type="PANTHER" id="PTHR21058">
    <property type="entry name" value="6,7-DIMETHYL-8-RIBITYLLUMAZINE SYNTHASE DMRL SYNTHASE LUMAZINE SYNTHASE"/>
    <property type="match status" value="1"/>
</dbReference>
<keyword evidence="5 7" id="KW-0808">Transferase</keyword>
<dbReference type="GO" id="GO:0000906">
    <property type="term" value="F:6,7-dimethyl-8-ribityllumazine synthase activity"/>
    <property type="evidence" value="ECO:0007669"/>
    <property type="project" value="UniProtKB-EC"/>
</dbReference>
<dbReference type="InterPro" id="IPR036467">
    <property type="entry name" value="LS/RS_sf"/>
</dbReference>
<evidence type="ECO:0000256" key="1">
    <source>
        <dbReference type="ARBA" id="ARBA00004917"/>
    </source>
</evidence>
<dbReference type="PANTHER" id="PTHR21058:SF0">
    <property type="entry name" value="6,7-DIMETHYL-8-RIBITYLLUMAZINE SYNTHASE"/>
    <property type="match status" value="1"/>
</dbReference>
<evidence type="ECO:0000313" key="10">
    <source>
        <dbReference type="Proteomes" id="UP001165083"/>
    </source>
</evidence>
<protein>
    <recommendedName>
        <fullName evidence="3 7">6,7-dimethyl-8-ribityllumazine synthase</fullName>
        <shortName evidence="7">DMRL synthase</shortName>
        <ecNumber evidence="3 7">2.5.1.78</ecNumber>
    </recommendedName>
</protein>
<dbReference type="Gene3D" id="3.40.50.960">
    <property type="entry name" value="Lumazine/riboflavin synthase"/>
    <property type="match status" value="1"/>
</dbReference>
<dbReference type="SUPFAM" id="SSF52121">
    <property type="entry name" value="Lumazine synthase"/>
    <property type="match status" value="1"/>
</dbReference>
<evidence type="ECO:0000256" key="2">
    <source>
        <dbReference type="ARBA" id="ARBA00007424"/>
    </source>
</evidence>
<reference evidence="9" key="1">
    <citation type="submission" date="2023-04" db="EMBL/GenBank/DDBJ databases">
        <title>Phytophthora lilii NBRC 32176.</title>
        <authorList>
            <person name="Ichikawa N."/>
            <person name="Sato H."/>
            <person name="Tonouchi N."/>
        </authorList>
    </citation>
    <scope>NUCLEOTIDE SEQUENCE</scope>
    <source>
        <strain evidence="9">NBRC 32176</strain>
    </source>
</reference>
<dbReference type="GO" id="GO:0009349">
    <property type="term" value="C:riboflavin synthase complex"/>
    <property type="evidence" value="ECO:0007669"/>
    <property type="project" value="UniProtKB-UniRule"/>
</dbReference>